<dbReference type="EMBL" id="LNQL01000007">
    <property type="protein sequence ID" value="KSU47724.1"/>
    <property type="molecule type" value="Genomic_DNA"/>
</dbReference>
<evidence type="ECO:0000313" key="3">
    <source>
        <dbReference type="Proteomes" id="UP000053797"/>
    </source>
</evidence>
<feature type="transmembrane region" description="Helical" evidence="1">
    <location>
        <begin position="40"/>
        <end position="58"/>
    </location>
</feature>
<proteinExistence type="predicted"/>
<name>A0A0V8GBS2_9BACL</name>
<reference evidence="2 3" key="1">
    <citation type="journal article" date="2015" name="Int. J. Syst. Evol. Microbiol.">
        <title>Exiguobacterium enclense sp. nov., isolated from sediment.</title>
        <authorList>
            <person name="Dastager S.G."/>
            <person name="Mawlankar R."/>
            <person name="Sonalkar V.V."/>
            <person name="Thorat M.N."/>
            <person name="Mual P."/>
            <person name="Verma A."/>
            <person name="Krishnamurthi S."/>
            <person name="Tang S.K."/>
            <person name="Li W.J."/>
        </authorList>
    </citation>
    <scope>NUCLEOTIDE SEQUENCE [LARGE SCALE GENOMIC DNA]</scope>
    <source>
        <strain evidence="2 3">NIO-1109</strain>
    </source>
</reference>
<feature type="transmembrane region" description="Helical" evidence="1">
    <location>
        <begin position="64"/>
        <end position="84"/>
    </location>
</feature>
<sequence length="85" mass="10094">MSKTDDFLTISRAPIIFWILLVYIVALFLQFINQIKFLESILFTSIFVLYAFMHWFSFKFKGTAIWHYLVFQGSLIFIAAFLLLN</sequence>
<evidence type="ECO:0000313" key="2">
    <source>
        <dbReference type="EMBL" id="KSU47724.1"/>
    </source>
</evidence>
<gene>
    <name evidence="2" type="ORF">AS033_15850</name>
</gene>
<evidence type="ECO:0000256" key="1">
    <source>
        <dbReference type="SAM" id="Phobius"/>
    </source>
</evidence>
<dbReference type="Proteomes" id="UP000053797">
    <property type="component" value="Unassembled WGS sequence"/>
</dbReference>
<keyword evidence="1" id="KW-0472">Membrane</keyword>
<organism evidence="2 3">
    <name type="scientific">Exiguobacterium indicum</name>
    <dbReference type="NCBI Taxonomy" id="296995"/>
    <lineage>
        <taxon>Bacteria</taxon>
        <taxon>Bacillati</taxon>
        <taxon>Bacillota</taxon>
        <taxon>Bacilli</taxon>
        <taxon>Bacillales</taxon>
        <taxon>Bacillales Family XII. Incertae Sedis</taxon>
        <taxon>Exiguobacterium</taxon>
    </lineage>
</organism>
<dbReference type="AlphaFoldDB" id="A0A0V8GBS2"/>
<feature type="transmembrane region" description="Helical" evidence="1">
    <location>
        <begin position="15"/>
        <end position="33"/>
    </location>
</feature>
<accession>A0A0V8GBS2</accession>
<comment type="caution">
    <text evidence="2">The sequence shown here is derived from an EMBL/GenBank/DDBJ whole genome shotgun (WGS) entry which is preliminary data.</text>
</comment>
<keyword evidence="1" id="KW-0812">Transmembrane</keyword>
<protein>
    <submittedName>
        <fullName evidence="2">Uncharacterized protein</fullName>
    </submittedName>
</protein>
<keyword evidence="1" id="KW-1133">Transmembrane helix</keyword>